<reference evidence="4 5" key="1">
    <citation type="submission" date="2018-06" db="EMBL/GenBank/DDBJ databases">
        <authorList>
            <consortium name="Pathogen Informatics"/>
            <person name="Doyle S."/>
        </authorList>
    </citation>
    <scope>NUCLEOTIDE SEQUENCE [LARGE SCALE GENOMIC DNA]</scope>
    <source>
        <strain evidence="4 5">NCTC12026</strain>
    </source>
</reference>
<dbReference type="Pfam" id="PF13561">
    <property type="entry name" value="adh_short_C2"/>
    <property type="match status" value="1"/>
</dbReference>
<dbReference type="PANTHER" id="PTHR43477">
    <property type="entry name" value="DIHYDROANTICAPSIN 7-DEHYDROGENASE"/>
    <property type="match status" value="1"/>
</dbReference>
<dbReference type="PRINTS" id="PR00080">
    <property type="entry name" value="SDRFAMILY"/>
</dbReference>
<evidence type="ECO:0000313" key="5">
    <source>
        <dbReference type="Proteomes" id="UP000255129"/>
    </source>
</evidence>
<dbReference type="PRINTS" id="PR00081">
    <property type="entry name" value="GDHRDH"/>
</dbReference>
<dbReference type="EMBL" id="UGUA01000002">
    <property type="protein sequence ID" value="SUC37289.1"/>
    <property type="molecule type" value="Genomic_DNA"/>
</dbReference>
<dbReference type="PANTHER" id="PTHR43477:SF1">
    <property type="entry name" value="DIHYDROANTICAPSIN 7-DEHYDROGENASE"/>
    <property type="match status" value="1"/>
</dbReference>
<comment type="similarity">
    <text evidence="1">Belongs to the short-chain dehydrogenases/reductases (SDR) family.</text>
</comment>
<dbReference type="Gene3D" id="3.40.50.720">
    <property type="entry name" value="NAD(P)-binding Rossmann-like Domain"/>
    <property type="match status" value="1"/>
</dbReference>
<sequence>MINNLLKNKKILITGASSGIGRVVAQFFSTQGAQLVITGRNESRLTETFQKLHGLNHLQLTADITDLSSITTLVKSSVDFLGPLDGIVHCAGIQKTLPLQILKEEQFDEIFTTNIKSAQFLTKELRKKGNYNKGCSLIYISSVAGVCGEPAITTYSASKAALMGLTKSAAIELARNNIRVNCIAPGHVSTEMAVDFSKKLTKEQLDIIEKKHPLGLGKPEDIAHAAAYLVSNLSSWVTGTTLFVDGGYSAH</sequence>
<feature type="domain" description="Ketoreductase" evidence="3">
    <location>
        <begin position="9"/>
        <end position="186"/>
    </location>
</feature>
<organism evidence="4 5">
    <name type="scientific">Providencia rustigianii</name>
    <dbReference type="NCBI Taxonomy" id="158850"/>
    <lineage>
        <taxon>Bacteria</taxon>
        <taxon>Pseudomonadati</taxon>
        <taxon>Pseudomonadota</taxon>
        <taxon>Gammaproteobacteria</taxon>
        <taxon>Enterobacterales</taxon>
        <taxon>Morganellaceae</taxon>
        <taxon>Providencia</taxon>
    </lineage>
</organism>
<dbReference type="FunFam" id="3.40.50.720:FF:000084">
    <property type="entry name" value="Short-chain dehydrogenase reductase"/>
    <property type="match status" value="1"/>
</dbReference>
<dbReference type="InterPro" id="IPR051122">
    <property type="entry name" value="SDR_DHRS6-like"/>
</dbReference>
<dbReference type="OrthoDB" id="286404at2"/>
<dbReference type="GO" id="GO:0004316">
    <property type="term" value="F:3-oxoacyl-[acyl-carrier-protein] reductase (NADPH) activity"/>
    <property type="evidence" value="ECO:0007669"/>
    <property type="project" value="UniProtKB-EC"/>
</dbReference>
<dbReference type="SUPFAM" id="SSF51735">
    <property type="entry name" value="NAD(P)-binding Rossmann-fold domains"/>
    <property type="match status" value="1"/>
</dbReference>
<evidence type="ECO:0000313" key="4">
    <source>
        <dbReference type="EMBL" id="SUC37289.1"/>
    </source>
</evidence>
<name>A0A379G8D5_9GAMM</name>
<dbReference type="CDD" id="cd05233">
    <property type="entry name" value="SDR_c"/>
    <property type="match status" value="1"/>
</dbReference>
<dbReference type="PROSITE" id="PS00061">
    <property type="entry name" value="ADH_SHORT"/>
    <property type="match status" value="1"/>
</dbReference>
<keyword evidence="2 4" id="KW-0560">Oxidoreductase</keyword>
<dbReference type="InterPro" id="IPR002347">
    <property type="entry name" value="SDR_fam"/>
</dbReference>
<dbReference type="InterPro" id="IPR020904">
    <property type="entry name" value="Sc_DH/Rdtase_CS"/>
</dbReference>
<evidence type="ECO:0000259" key="3">
    <source>
        <dbReference type="SMART" id="SM00822"/>
    </source>
</evidence>
<protein>
    <submittedName>
        <fullName evidence="4">3-oxoacyl-[acyl-carrier-protein] reductase FabG</fullName>
        <ecNumber evidence="4">1.1.1.100</ecNumber>
    </submittedName>
</protein>
<dbReference type="NCBIfam" id="NF005559">
    <property type="entry name" value="PRK07231.1"/>
    <property type="match status" value="1"/>
</dbReference>
<evidence type="ECO:0000256" key="2">
    <source>
        <dbReference type="ARBA" id="ARBA00023002"/>
    </source>
</evidence>
<dbReference type="EC" id="1.1.1.100" evidence="4"/>
<proteinExistence type="inferred from homology"/>
<evidence type="ECO:0000256" key="1">
    <source>
        <dbReference type="ARBA" id="ARBA00006484"/>
    </source>
</evidence>
<dbReference type="SMART" id="SM00822">
    <property type="entry name" value="PKS_KR"/>
    <property type="match status" value="1"/>
</dbReference>
<dbReference type="InterPro" id="IPR057326">
    <property type="entry name" value="KR_dom"/>
</dbReference>
<gene>
    <name evidence="4" type="primary">fabG_4</name>
    <name evidence="4" type="ORF">NCTC12026_03768</name>
</gene>
<accession>A0A379G8D5</accession>
<dbReference type="RefSeq" id="WP_115164799.1">
    <property type="nucleotide sequence ID" value="NZ_UGUA01000002.1"/>
</dbReference>
<dbReference type="Proteomes" id="UP000255129">
    <property type="component" value="Unassembled WGS sequence"/>
</dbReference>
<dbReference type="InterPro" id="IPR036291">
    <property type="entry name" value="NAD(P)-bd_dom_sf"/>
</dbReference>
<dbReference type="AlphaFoldDB" id="A0A379G8D5"/>